<evidence type="ECO:0008006" key="3">
    <source>
        <dbReference type="Google" id="ProtNLM"/>
    </source>
</evidence>
<name>A0A5E4LTP6_9ARCH</name>
<proteinExistence type="predicted"/>
<evidence type="ECO:0000313" key="2">
    <source>
        <dbReference type="Proteomes" id="UP000789941"/>
    </source>
</evidence>
<dbReference type="Proteomes" id="UP000789941">
    <property type="component" value="Unassembled WGS sequence"/>
</dbReference>
<reference evidence="1 2" key="1">
    <citation type="submission" date="2019-08" db="EMBL/GenBank/DDBJ databases">
        <authorList>
            <person name="Vazquez-Campos X."/>
        </authorList>
    </citation>
    <scope>NUCLEOTIDE SEQUENCE [LARGE SCALE GENOMIC DNA]</scope>
    <source>
        <strain evidence="1">LFW-283_2</strain>
    </source>
</reference>
<sequence>MIVLCGLLEQDGKILFLEKNSMLEVPHTLGSIQTDPMSQLAEAFKKQTDIRVNVEGVFLQTKHIISGEETQFIVFKMVSLEEYQHQKYLWLNFNEAKQRKLGRSTQWLKDV</sequence>
<gene>
    <name evidence="1" type="ORF">LFW2832_00968</name>
</gene>
<evidence type="ECO:0000313" key="1">
    <source>
        <dbReference type="EMBL" id="VVC04468.1"/>
    </source>
</evidence>
<organism evidence="1 2">
    <name type="scientific">Candidatus Bilamarchaeum dharawalense</name>
    <dbReference type="NCBI Taxonomy" id="2885759"/>
    <lineage>
        <taxon>Archaea</taxon>
        <taxon>Candidatus Micrarchaeota</taxon>
        <taxon>Candidatus Micrarchaeia</taxon>
        <taxon>Candidatus Anstonellales</taxon>
        <taxon>Candidatus Bilamarchaeaceae</taxon>
        <taxon>Candidatus Bilamarchaeum</taxon>
    </lineage>
</organism>
<dbReference type="AlphaFoldDB" id="A0A5E4LTP6"/>
<dbReference type="Gene3D" id="3.90.79.10">
    <property type="entry name" value="Nucleoside Triphosphate Pyrophosphohydrolase"/>
    <property type="match status" value="1"/>
</dbReference>
<accession>A0A5E4LTP6</accession>
<comment type="caution">
    <text evidence="1">The sequence shown here is derived from an EMBL/GenBank/DDBJ whole genome shotgun (WGS) entry which is preliminary data.</text>
</comment>
<dbReference type="EMBL" id="CABMJJ010000009">
    <property type="protein sequence ID" value="VVC04468.1"/>
    <property type="molecule type" value="Genomic_DNA"/>
</dbReference>
<protein>
    <recommendedName>
        <fullName evidence="3">Nudix hydrolase domain-containing protein</fullName>
    </recommendedName>
</protein>